<feature type="compositionally biased region" description="Acidic residues" evidence="2">
    <location>
        <begin position="480"/>
        <end position="489"/>
    </location>
</feature>
<proteinExistence type="predicted"/>
<name>A0A3E0WCI7_9MICO</name>
<dbReference type="AlphaFoldDB" id="A0A3E0WCI7"/>
<dbReference type="Proteomes" id="UP000257080">
    <property type="component" value="Unassembled WGS sequence"/>
</dbReference>
<dbReference type="EMBL" id="NBXE01000019">
    <property type="protein sequence ID" value="RFA27428.1"/>
    <property type="molecule type" value="Genomic_DNA"/>
</dbReference>
<evidence type="ECO:0000313" key="3">
    <source>
        <dbReference type="EMBL" id="RFA27428.1"/>
    </source>
</evidence>
<feature type="region of interest" description="Disordered" evidence="2">
    <location>
        <begin position="471"/>
        <end position="490"/>
    </location>
</feature>
<dbReference type="OrthoDB" id="5124670at2"/>
<gene>
    <name evidence="3" type="ORF">B7R25_06690</name>
</gene>
<keyword evidence="1" id="KW-0175">Coiled coil</keyword>
<evidence type="ECO:0000313" key="4">
    <source>
        <dbReference type="Proteomes" id="UP000257080"/>
    </source>
</evidence>
<feature type="compositionally biased region" description="Acidic residues" evidence="2">
    <location>
        <begin position="588"/>
        <end position="612"/>
    </location>
</feature>
<organism evidence="3 4">
    <name type="scientific">Subtercola boreus</name>
    <dbReference type="NCBI Taxonomy" id="120213"/>
    <lineage>
        <taxon>Bacteria</taxon>
        <taxon>Bacillati</taxon>
        <taxon>Actinomycetota</taxon>
        <taxon>Actinomycetes</taxon>
        <taxon>Micrococcales</taxon>
        <taxon>Microbacteriaceae</taxon>
        <taxon>Subtercola</taxon>
    </lineage>
</organism>
<evidence type="ECO:0000256" key="1">
    <source>
        <dbReference type="SAM" id="Coils"/>
    </source>
</evidence>
<comment type="caution">
    <text evidence="3">The sequence shown here is derived from an EMBL/GenBank/DDBJ whole genome shotgun (WGS) entry which is preliminary data.</text>
</comment>
<feature type="coiled-coil region" evidence="1">
    <location>
        <begin position="125"/>
        <end position="159"/>
    </location>
</feature>
<feature type="compositionally biased region" description="Basic and acidic residues" evidence="2">
    <location>
        <begin position="624"/>
        <end position="633"/>
    </location>
</feature>
<feature type="region of interest" description="Disordered" evidence="2">
    <location>
        <begin position="500"/>
        <end position="633"/>
    </location>
</feature>
<protein>
    <submittedName>
        <fullName evidence="3">Uncharacterized protein</fullName>
    </submittedName>
</protein>
<accession>A0A3E0WCI7</accession>
<dbReference type="RefSeq" id="WP_116418190.1">
    <property type="nucleotide sequence ID" value="NZ_NBXC01000014.1"/>
</dbReference>
<sequence length="633" mass="66483">MTDETQTDALEGAAARPAATVVVPAATVALPMNQMGYVLTRRDRTAIRFIDWAVKLGTPEFQQRYRPVSDELFTHVYIDPTAKPAFVPPALARVDQLNAESDPLEIIRSHLGVVIDDRQSRDKARLDLQAHLEETQADLADVRARAADLDERLADTTARLGTADARVVELGEQLEAEVSGLHSSHAAELAATLGSHEASVASLTEERDRTLAELAADRDTTVAALVADRDAEVARLEAQLTNDTAEQRAQHEAEIEALHAAHAGAVGTLTSSNVQAAEEAEARHDAAVAALGVRHAAAIAALQAELAAAIAAAEATTVQLREARLEAGSLTAQRDRAIAEGSEWRNRLHQTVGALASTVDVGEWTNDNAPDARLISVVEQSRLALTADVDAARATLDEIEEVATSQLVDETETSDYAIGANDAAVLVLNALYGSAEEGEGDVGAGAGADVGASTAVGTGAGVVAAGGSVGADSGDAQLSEVEEADAEFEAELRDEVDVEFEASEGDVPSGSWALSDDDDDDDAAHEDAAAQEGATEDDDTARPEQLAGRPAEPEPALIGHTAVIEHHIVRDETDEIDDVDKLGSLFADDTDTTDTDDTGTDDTDTEDTDNADTDNAAKTPVAGRGEREHRRAS</sequence>
<feature type="compositionally biased region" description="Acidic residues" evidence="2">
    <location>
        <begin position="515"/>
        <end position="524"/>
    </location>
</feature>
<reference evidence="3 4" key="1">
    <citation type="submission" date="2017-04" db="EMBL/GenBank/DDBJ databases">
        <title>Comparative genome analysis of Subtercola boreus.</title>
        <authorList>
            <person name="Cho Y.-J."/>
            <person name="Cho A."/>
            <person name="Kim O.-S."/>
            <person name="Lee J.-I."/>
        </authorList>
    </citation>
    <scope>NUCLEOTIDE SEQUENCE [LARGE SCALE GENOMIC DNA]</scope>
    <source>
        <strain evidence="3 4">P28004</strain>
    </source>
</reference>
<evidence type="ECO:0000256" key="2">
    <source>
        <dbReference type="SAM" id="MobiDB-lite"/>
    </source>
</evidence>